<dbReference type="CDD" id="cd00590">
    <property type="entry name" value="RRM_SF"/>
    <property type="match status" value="1"/>
</dbReference>
<keyword evidence="6" id="KW-1185">Reference proteome</keyword>
<dbReference type="SUPFAM" id="SSF51735">
    <property type="entry name" value="NAD(P)-binding Rossmann-fold domains"/>
    <property type="match status" value="1"/>
</dbReference>
<dbReference type="Pfam" id="PF16363">
    <property type="entry name" value="GDP_Man_Dehyd"/>
    <property type="match status" value="1"/>
</dbReference>
<evidence type="ECO:0000256" key="1">
    <source>
        <dbReference type="ARBA" id="ARBA00022884"/>
    </source>
</evidence>
<dbReference type="PANTHER" id="PTHR21245">
    <property type="entry name" value="HETEROGENEOUS NUCLEAR RIBONUCLEOPROTEIN"/>
    <property type="match status" value="1"/>
</dbReference>
<evidence type="ECO:0000313" key="6">
    <source>
        <dbReference type="Proteomes" id="UP000585474"/>
    </source>
</evidence>
<proteinExistence type="predicted"/>
<dbReference type="InterPro" id="IPR036291">
    <property type="entry name" value="NAD(P)-bd_dom_sf"/>
</dbReference>
<evidence type="ECO:0000259" key="4">
    <source>
        <dbReference type="PROSITE" id="PS50102"/>
    </source>
</evidence>
<dbReference type="InterPro" id="IPR012677">
    <property type="entry name" value="Nucleotide-bd_a/b_plait_sf"/>
</dbReference>
<organism evidence="5 6">
    <name type="scientific">Actinidia rufa</name>
    <dbReference type="NCBI Taxonomy" id="165716"/>
    <lineage>
        <taxon>Eukaryota</taxon>
        <taxon>Viridiplantae</taxon>
        <taxon>Streptophyta</taxon>
        <taxon>Embryophyta</taxon>
        <taxon>Tracheophyta</taxon>
        <taxon>Spermatophyta</taxon>
        <taxon>Magnoliopsida</taxon>
        <taxon>eudicotyledons</taxon>
        <taxon>Gunneridae</taxon>
        <taxon>Pentapetalae</taxon>
        <taxon>asterids</taxon>
        <taxon>Ericales</taxon>
        <taxon>Actinidiaceae</taxon>
        <taxon>Actinidia</taxon>
    </lineage>
</organism>
<dbReference type="OrthoDB" id="10253554at2759"/>
<dbReference type="Proteomes" id="UP000585474">
    <property type="component" value="Unassembled WGS sequence"/>
</dbReference>
<dbReference type="InterPro" id="IPR035979">
    <property type="entry name" value="RBD_domain_sf"/>
</dbReference>
<evidence type="ECO:0000256" key="3">
    <source>
        <dbReference type="SAM" id="MobiDB-lite"/>
    </source>
</evidence>
<dbReference type="PROSITE" id="PS50102">
    <property type="entry name" value="RRM"/>
    <property type="match status" value="1"/>
</dbReference>
<name>A0A7J0END1_9ERIC</name>
<feature type="compositionally biased region" description="Pro residues" evidence="3">
    <location>
        <begin position="198"/>
        <end position="209"/>
    </location>
</feature>
<feature type="region of interest" description="Disordered" evidence="3">
    <location>
        <begin position="7"/>
        <end position="238"/>
    </location>
</feature>
<protein>
    <submittedName>
        <fullName evidence="5">GDP-D-mannose 4,6-dehydratase 1</fullName>
    </submittedName>
</protein>
<evidence type="ECO:0000256" key="2">
    <source>
        <dbReference type="PROSITE-ProRule" id="PRU00176"/>
    </source>
</evidence>
<feature type="region of interest" description="Disordered" evidence="3">
    <location>
        <begin position="599"/>
        <end position="638"/>
    </location>
</feature>
<dbReference type="InterPro" id="IPR016040">
    <property type="entry name" value="NAD(P)-bd_dom"/>
</dbReference>
<dbReference type="SMART" id="SM00360">
    <property type="entry name" value="RRM"/>
    <property type="match status" value="1"/>
</dbReference>
<feature type="compositionally biased region" description="Low complexity" evidence="3">
    <location>
        <begin position="123"/>
        <end position="145"/>
    </location>
</feature>
<reference evidence="5 6" key="1">
    <citation type="submission" date="2019-07" db="EMBL/GenBank/DDBJ databases">
        <title>De Novo Assembly of kiwifruit Actinidia rufa.</title>
        <authorList>
            <person name="Sugita-Konishi S."/>
            <person name="Sato K."/>
            <person name="Mori E."/>
            <person name="Abe Y."/>
            <person name="Kisaki G."/>
            <person name="Hamano K."/>
            <person name="Suezawa K."/>
            <person name="Otani M."/>
            <person name="Fukuda T."/>
            <person name="Manabe T."/>
            <person name="Gomi K."/>
            <person name="Tabuchi M."/>
            <person name="Akimitsu K."/>
            <person name="Kataoka I."/>
        </authorList>
    </citation>
    <scope>NUCLEOTIDE SEQUENCE [LARGE SCALE GENOMIC DNA]</scope>
    <source>
        <strain evidence="6">cv. Fuchu</strain>
    </source>
</reference>
<dbReference type="EMBL" id="BJWL01000005">
    <property type="protein sequence ID" value="GFY87988.1"/>
    <property type="molecule type" value="Genomic_DNA"/>
</dbReference>
<dbReference type="Pfam" id="PF00076">
    <property type="entry name" value="RRM_1"/>
    <property type="match status" value="1"/>
</dbReference>
<dbReference type="GO" id="GO:0003723">
    <property type="term" value="F:RNA binding"/>
    <property type="evidence" value="ECO:0007669"/>
    <property type="project" value="UniProtKB-UniRule"/>
</dbReference>
<comment type="caution">
    <text evidence="5">The sequence shown here is derived from an EMBL/GenBank/DDBJ whole genome shotgun (WGS) entry which is preliminary data.</text>
</comment>
<dbReference type="Gene3D" id="3.40.50.720">
    <property type="entry name" value="NAD(P)-binding Rossmann-like Domain"/>
    <property type="match status" value="1"/>
</dbReference>
<gene>
    <name evidence="5" type="ORF">Acr_05g0016270</name>
</gene>
<dbReference type="Gene3D" id="3.90.25.10">
    <property type="entry name" value="UDP-galactose 4-epimerase, domain 1"/>
    <property type="match status" value="1"/>
</dbReference>
<feature type="domain" description="RRM" evidence="4">
    <location>
        <begin position="418"/>
        <end position="500"/>
    </location>
</feature>
<keyword evidence="1 2" id="KW-0694">RNA-binding</keyword>
<dbReference type="SUPFAM" id="SSF54928">
    <property type="entry name" value="RNA-binding domain, RBD"/>
    <property type="match status" value="1"/>
</dbReference>
<feature type="compositionally biased region" description="Low complexity" evidence="3">
    <location>
        <begin position="210"/>
        <end position="225"/>
    </location>
</feature>
<accession>A0A7J0END1</accession>
<feature type="compositionally biased region" description="Basic and acidic residues" evidence="3">
    <location>
        <begin position="624"/>
        <end position="638"/>
    </location>
</feature>
<evidence type="ECO:0000313" key="5">
    <source>
        <dbReference type="EMBL" id="GFY87988.1"/>
    </source>
</evidence>
<dbReference type="Gene3D" id="3.30.70.330">
    <property type="match status" value="1"/>
</dbReference>
<sequence length="708" mass="78388">MSIILLLDSEYMAKTRRPNPYQKQPSPRRGQRRRSPGVTKAQDSTGHGHHRSGRVVPDRIPLEQGLRGPRSDSTVVELQHPADQSHLHRPPQRPQGPDEATLRRSHRRILPPELARHYPPPTRSTTSQPSPTSQYPSRSPTTPQTSSPPAPSDSSRPSDPTSPPPAAPTSATTKPDHLKCSDPPRLPSPNRPHSTPDLPTPPPNAPPTGTPSTTARPTGSSPATAFSSTTNHPGAASRDWGFAGDYVEAMWLMMQQETPDDYVVATEESHTVQEFLEVAFGYVGLNWKDHVVIDKRYFRPTEVDNLKGDASKAKQVLGWKPKVGFEQLVKMMVDEDIELANREKVLVDAGLHGCSATTLIQSNCGPIDSVFEIYKFDYKSYKRLQKPDVIFGHSERTAKVAFAEPLREPDPEVMAQVKSVFVDGFPPHWDEDNVWEQFKSYGEIVRIMLARNLSTARRRDYGFVDFTAHEAAVACVEGINNAEFVDGNSKTKVRAKLSNTLPKSQAIKGGMCGGFRIGCGGAGSFSKSGQTFNVAGLSINVAVVKIGGWVLHVNMTSDVGTFSPFSPLWQQRIPKTTIVLVGIGDVDLRFPVEGKEALSFESRSSSKTPKIEGKEVRRRGRSPRRNDQVPRHREESTTQKIRDLDAKIDAINTGTSAPVDALIRQTEPPFTERIMRTRVSSKFKLPTQLGVYEWEDRSYGPPAFRTRA</sequence>
<dbReference type="AlphaFoldDB" id="A0A7J0END1"/>
<dbReference type="InterPro" id="IPR000504">
    <property type="entry name" value="RRM_dom"/>
</dbReference>